<proteinExistence type="predicted"/>
<gene>
    <name evidence="1" type="ORF">DM482_04180</name>
</gene>
<dbReference type="AlphaFoldDB" id="A0AAE5TIJ3"/>
<evidence type="ECO:0000313" key="2">
    <source>
        <dbReference type="Proteomes" id="UP000247594"/>
    </source>
</evidence>
<dbReference type="RefSeq" id="WP_110478743.1">
    <property type="nucleotide sequence ID" value="NZ_JAZDVC010000001.1"/>
</dbReference>
<sequence>MQNDSYRKNLIAKVHIGKSQLKMDEETYRTFLMNAVNKTSCKAMTNAELTQVLALMAQRGAKVRSNFWGNRPSPAKAKKPYLAKITALLAKHNLTPQYADAIGKKAFGIEFIDWLAVWQLKKVIQMLSVYDNKKKL</sequence>
<dbReference type="EMBL" id="QJPJ01000005">
    <property type="protein sequence ID" value="PXZ39518.1"/>
    <property type="molecule type" value="Genomic_DNA"/>
</dbReference>
<accession>A0AAE5TIJ3</accession>
<protein>
    <submittedName>
        <fullName evidence="1">Regulatory protein GemA</fullName>
    </submittedName>
</protein>
<organism evidence="1 2">
    <name type="scientific">Avibacterium paragallinarum</name>
    <name type="common">Haemophilus gallinarum</name>
    <dbReference type="NCBI Taxonomy" id="728"/>
    <lineage>
        <taxon>Bacteria</taxon>
        <taxon>Pseudomonadati</taxon>
        <taxon>Pseudomonadota</taxon>
        <taxon>Gammaproteobacteria</taxon>
        <taxon>Pasteurellales</taxon>
        <taxon>Pasteurellaceae</taxon>
        <taxon>Avibacterium</taxon>
    </lineage>
</organism>
<dbReference type="Pfam" id="PF06252">
    <property type="entry name" value="GemA"/>
    <property type="match status" value="1"/>
</dbReference>
<evidence type="ECO:0000313" key="1">
    <source>
        <dbReference type="EMBL" id="PXZ39518.1"/>
    </source>
</evidence>
<reference evidence="1 2" key="1">
    <citation type="submission" date="2018-06" db="EMBL/GenBank/DDBJ databases">
        <authorList>
            <person name="Teymurazov M."/>
            <person name="Kislichkina A."/>
            <person name="Abaymova A."/>
            <person name="Mukhina T."/>
            <person name="Mayskaya N."/>
            <person name="Svetoch E."/>
            <person name="Bogun A."/>
        </authorList>
    </citation>
    <scope>NUCLEOTIDE SEQUENCE [LARGE SCALE GENOMIC DNA]</scope>
    <source>
        <strain evidence="1 2">SCPM-O-B-8406</strain>
    </source>
</reference>
<dbReference type="Proteomes" id="UP000247594">
    <property type="component" value="Unassembled WGS sequence"/>
</dbReference>
<comment type="caution">
    <text evidence="1">The sequence shown here is derived from an EMBL/GenBank/DDBJ whole genome shotgun (WGS) entry which is preliminary data.</text>
</comment>
<dbReference type="InterPro" id="IPR009363">
    <property type="entry name" value="Phage_Mu_Gp16"/>
</dbReference>
<name>A0AAE5TIJ3_AVIPA</name>